<dbReference type="InterPro" id="IPR011765">
    <property type="entry name" value="Pept_M16_N"/>
</dbReference>
<evidence type="ECO:0000256" key="7">
    <source>
        <dbReference type="SAM" id="MobiDB-lite"/>
    </source>
</evidence>
<comment type="similarity">
    <text evidence="1">Belongs to the peptidase M16 family.</text>
</comment>
<dbReference type="SUPFAM" id="SSF63411">
    <property type="entry name" value="LuxS/MPP-like metallohydrolase"/>
    <property type="match status" value="3"/>
</dbReference>
<dbReference type="Proteomes" id="UP001530293">
    <property type="component" value="Unassembled WGS sequence"/>
</dbReference>
<evidence type="ECO:0000256" key="4">
    <source>
        <dbReference type="ARBA" id="ARBA00022833"/>
    </source>
</evidence>
<evidence type="ECO:0000313" key="11">
    <source>
        <dbReference type="EMBL" id="KAL3769431.1"/>
    </source>
</evidence>
<keyword evidence="2" id="KW-0645">Protease</keyword>
<evidence type="ECO:0000256" key="6">
    <source>
        <dbReference type="SAM" id="Coils"/>
    </source>
</evidence>
<feature type="domain" description="Peptidase M16 N-terminal" evidence="9">
    <location>
        <begin position="206"/>
        <end position="344"/>
    </location>
</feature>
<feature type="coiled-coil region" evidence="6">
    <location>
        <begin position="396"/>
        <end position="423"/>
    </location>
</feature>
<keyword evidence="4" id="KW-0862">Zinc</keyword>
<feature type="domain" description="Peptidase M16 C-terminal" evidence="10">
    <location>
        <begin position="985"/>
        <end position="1201"/>
    </location>
</feature>
<accession>A0ABD3N5C2</accession>
<dbReference type="PANTHER" id="PTHR43690">
    <property type="entry name" value="NARDILYSIN"/>
    <property type="match status" value="1"/>
</dbReference>
<reference evidence="11 12" key="1">
    <citation type="submission" date="2024-10" db="EMBL/GenBank/DDBJ databases">
        <title>Updated reference genomes for cyclostephanoid diatoms.</title>
        <authorList>
            <person name="Roberts W.R."/>
            <person name="Alverson A.J."/>
        </authorList>
    </citation>
    <scope>NUCLEOTIDE SEQUENCE [LARGE SCALE GENOMIC DNA]</scope>
    <source>
        <strain evidence="11 12">AJA232-27</strain>
    </source>
</reference>
<dbReference type="Gene3D" id="3.30.830.10">
    <property type="entry name" value="Metalloenzyme, LuxS/M16 peptidase-like"/>
    <property type="match status" value="4"/>
</dbReference>
<evidence type="ECO:0000259" key="10">
    <source>
        <dbReference type="Pfam" id="PF05193"/>
    </source>
</evidence>
<feature type="region of interest" description="Disordered" evidence="7">
    <location>
        <begin position="116"/>
        <end position="148"/>
    </location>
</feature>
<dbReference type="GO" id="GO:0008237">
    <property type="term" value="F:metallopeptidase activity"/>
    <property type="evidence" value="ECO:0007669"/>
    <property type="project" value="UniProtKB-KW"/>
</dbReference>
<dbReference type="InterPro" id="IPR011249">
    <property type="entry name" value="Metalloenz_LuxS/M16"/>
</dbReference>
<comment type="caution">
    <text evidence="11">The sequence shown here is derived from an EMBL/GenBank/DDBJ whole genome shotgun (WGS) entry which is preliminary data.</text>
</comment>
<name>A0ABD3N5C2_9STRA</name>
<feature type="region of interest" description="Disordered" evidence="7">
    <location>
        <begin position="74"/>
        <end position="93"/>
    </location>
</feature>
<dbReference type="Pfam" id="PF00675">
    <property type="entry name" value="Peptidase_M16"/>
    <property type="match status" value="1"/>
</dbReference>
<dbReference type="InterPro" id="IPR050626">
    <property type="entry name" value="Peptidase_M16"/>
</dbReference>
<evidence type="ECO:0000256" key="3">
    <source>
        <dbReference type="ARBA" id="ARBA00022801"/>
    </source>
</evidence>
<dbReference type="InterPro" id="IPR007863">
    <property type="entry name" value="Peptidase_M16_C"/>
</dbReference>
<sequence>MKFHTAAIAAILFVVASTTSSPSTSGLVDAFSFAPKHQHQRRHHVLTPPVTTITSLHQRHPLQHSDSGRQQPFLSLKESEGGDNNINSGSNGSVSGKKFSLANLFSGSSSEASLRGTTASSAATSAASTATLEPHPSKRDHINPLNALYPPNRAAIESSITSTSSTPLSASTDNRPLPFHPSVISGVLPNGFSYVFLPNRSPPGRFEAHLQVFSGSADELYPQQGIAHLTEHVAYMGSRKRERLFGTGSQTNAYTDFHHTVFYAACPTYAPGSTASIGGGNTGTPMLPMALDALADVMEARCEPSRIEKERQAVLSEMTMVNTIEYRVECQILSTLHRENRLAKRFPIGKECLIQNWNQDDVKTWHRTHYRPDNVLLYIVGDLDPAVVEKTIVEKFGHLSAEKQATQIRIAELKEEARLLADAIVEKTMKQAQSWHYPPVRHDFILGEGVRDVLEEAELQGRLIHKQPEEGSDEEVDGGVGKAYDIHLRQTYDLDDRVQFLNEAFLAPGRILRPHIFQHELLQNFSFHLFAKRPVEPINDMASFRRSLARRVCLAALQIRLNVGGRSDDPAFTFVEFNQLDSAREGCAVCSLDMTSEPHRWEEAVEKSISEIRKLGLYGVTPGEMERYASALLTDAEQLAAQGDMISHGDQLAYLMETVANGHTFMSPEQSYAVTEQALRTLTLEEVNDAAARLCAHITGLKDDDGGMHEARSTGVVVAVACTPKSAGMDERSMIDEDRLCAAIRRACTLDVEPVEDVVVPQTLVTEEELERAVKAYPPTWESGRFTDGTPNTPPDKITRPFTLRRLGNGMRVGIAQNTNESQRGNLRLVAPGGRDAEERFGFKTGSLAVGARAMQEGGSFGRFSREQVELFAVDHLIMVEINCNEEALTMDFVFPTTNVGNSGYGDEKQLGITGTESVLQIVREILVNFNWEEDALGRSKQSYRTAHESMGKSLEGKSTEMIMQALANGDQRFLSIDVDTVNAVTLEDAKNAVMSQLIPSDIEISVSGDFVVNDVLDMILKYLGTIPANANSEYREKQGISKTDFNGVPALQLPGKHIDLELEDSDPRAVAYVAGAAPNAWGFLADGTTVAQRVSEADKRASDYDKQRRAHPLFASAALSMVSEIANRRLFSTVRERKQLTYDANFSFTGFERLRGGWFLVTVTASKEKARAALDACKETLEALRTSNPISPDNLESAKRVVMNRHEGELRTSSYWASMMSGIQEESIPLKGPLSVTDFNAVIQSMTTRDLQLTLNCLGLEEKELYTVIGKTVQPEGLVDDGIVKASPMAGMGRGGALMG</sequence>
<feature type="domain" description="Peptidase M16 C-terminal" evidence="10">
    <location>
        <begin position="357"/>
        <end position="410"/>
    </location>
</feature>
<feature type="chain" id="PRO_5044891710" evidence="8">
    <location>
        <begin position="21"/>
        <end position="1301"/>
    </location>
</feature>
<evidence type="ECO:0000259" key="9">
    <source>
        <dbReference type="Pfam" id="PF00675"/>
    </source>
</evidence>
<feature type="signal peptide" evidence="8">
    <location>
        <begin position="1"/>
        <end position="20"/>
    </location>
</feature>
<dbReference type="EMBL" id="JALLBG020000055">
    <property type="protein sequence ID" value="KAL3769431.1"/>
    <property type="molecule type" value="Genomic_DNA"/>
</dbReference>
<keyword evidence="8" id="KW-0732">Signal</keyword>
<dbReference type="PANTHER" id="PTHR43690:SF33">
    <property type="entry name" value="STROMAL PROCESSING PEPTIDASE, CHLOROPLASTIC"/>
    <property type="match status" value="1"/>
</dbReference>
<keyword evidence="6" id="KW-0175">Coiled coil</keyword>
<evidence type="ECO:0000256" key="5">
    <source>
        <dbReference type="ARBA" id="ARBA00023049"/>
    </source>
</evidence>
<evidence type="ECO:0000256" key="1">
    <source>
        <dbReference type="ARBA" id="ARBA00007261"/>
    </source>
</evidence>
<dbReference type="GO" id="GO:0006508">
    <property type="term" value="P:proteolysis"/>
    <property type="evidence" value="ECO:0007669"/>
    <property type="project" value="UniProtKB-KW"/>
</dbReference>
<feature type="compositionally biased region" description="Low complexity" evidence="7">
    <location>
        <begin position="82"/>
        <end position="93"/>
    </location>
</feature>
<evidence type="ECO:0000256" key="8">
    <source>
        <dbReference type="SAM" id="SignalP"/>
    </source>
</evidence>
<keyword evidence="3" id="KW-0378">Hydrolase</keyword>
<proteinExistence type="inferred from homology"/>
<protein>
    <submittedName>
        <fullName evidence="11">Uncharacterized protein</fullName>
    </submittedName>
</protein>
<feature type="compositionally biased region" description="Low complexity" evidence="7">
    <location>
        <begin position="117"/>
        <end position="131"/>
    </location>
</feature>
<gene>
    <name evidence="11" type="ORF">ACHAWU_008840</name>
</gene>
<evidence type="ECO:0000313" key="12">
    <source>
        <dbReference type="Proteomes" id="UP001530293"/>
    </source>
</evidence>
<keyword evidence="12" id="KW-1185">Reference proteome</keyword>
<organism evidence="11 12">
    <name type="scientific">Discostella pseudostelligera</name>
    <dbReference type="NCBI Taxonomy" id="259834"/>
    <lineage>
        <taxon>Eukaryota</taxon>
        <taxon>Sar</taxon>
        <taxon>Stramenopiles</taxon>
        <taxon>Ochrophyta</taxon>
        <taxon>Bacillariophyta</taxon>
        <taxon>Coscinodiscophyceae</taxon>
        <taxon>Thalassiosirophycidae</taxon>
        <taxon>Stephanodiscales</taxon>
        <taxon>Stephanodiscaceae</taxon>
        <taxon>Discostella</taxon>
    </lineage>
</organism>
<keyword evidence="5" id="KW-0482">Metalloprotease</keyword>
<evidence type="ECO:0000256" key="2">
    <source>
        <dbReference type="ARBA" id="ARBA00022670"/>
    </source>
</evidence>
<dbReference type="Pfam" id="PF05193">
    <property type="entry name" value="Peptidase_M16_C"/>
    <property type="match status" value="2"/>
</dbReference>